<evidence type="ECO:0000313" key="5">
    <source>
        <dbReference type="EMBL" id="PZR18750.1"/>
    </source>
</evidence>
<dbReference type="Pfam" id="PF02595">
    <property type="entry name" value="Gly_kinase"/>
    <property type="match status" value="1"/>
</dbReference>
<dbReference type="InterPro" id="IPR004381">
    <property type="entry name" value="Glycerate_kinase"/>
</dbReference>
<comment type="caution">
    <text evidence="5">The sequence shown here is derived from an EMBL/GenBank/DDBJ whole genome shotgun (WGS) entry which is preliminary data.</text>
</comment>
<dbReference type="EMBL" id="QFQP01000001">
    <property type="protein sequence ID" value="PZR18750.1"/>
    <property type="molecule type" value="Genomic_DNA"/>
</dbReference>
<dbReference type="AlphaFoldDB" id="A0A2W5TSW1"/>
<protein>
    <submittedName>
        <fullName evidence="5">Glycerate kinase</fullName>
    </submittedName>
</protein>
<organism evidence="5 6">
    <name type="scientific">Archangium gephyra</name>
    <dbReference type="NCBI Taxonomy" id="48"/>
    <lineage>
        <taxon>Bacteria</taxon>
        <taxon>Pseudomonadati</taxon>
        <taxon>Myxococcota</taxon>
        <taxon>Myxococcia</taxon>
        <taxon>Myxococcales</taxon>
        <taxon>Cystobacterineae</taxon>
        <taxon>Archangiaceae</taxon>
        <taxon>Archangium</taxon>
    </lineage>
</organism>
<dbReference type="GO" id="GO:0008887">
    <property type="term" value="F:glycerate kinase activity"/>
    <property type="evidence" value="ECO:0007669"/>
    <property type="project" value="InterPro"/>
</dbReference>
<keyword evidence="2" id="KW-0808">Transferase</keyword>
<dbReference type="SUPFAM" id="SSF110738">
    <property type="entry name" value="Glycerate kinase I"/>
    <property type="match status" value="1"/>
</dbReference>
<dbReference type="GO" id="GO:0031388">
    <property type="term" value="P:organic acid phosphorylation"/>
    <property type="evidence" value="ECO:0007669"/>
    <property type="project" value="InterPro"/>
</dbReference>
<accession>A0A2W5TSW1</accession>
<evidence type="ECO:0000256" key="3">
    <source>
        <dbReference type="ARBA" id="ARBA00022777"/>
    </source>
</evidence>
<dbReference type="Gene3D" id="3.40.50.10350">
    <property type="entry name" value="Glycerate kinase, domain 1"/>
    <property type="match status" value="1"/>
</dbReference>
<dbReference type="InterPro" id="IPR036129">
    <property type="entry name" value="Glycerate_kinase_sf"/>
</dbReference>
<evidence type="ECO:0000313" key="6">
    <source>
        <dbReference type="Proteomes" id="UP000249061"/>
    </source>
</evidence>
<dbReference type="InterPro" id="IPR018197">
    <property type="entry name" value="Glycerate_kinase_RE-like"/>
</dbReference>
<evidence type="ECO:0000256" key="1">
    <source>
        <dbReference type="ARBA" id="ARBA00006284"/>
    </source>
</evidence>
<evidence type="ECO:0000256" key="4">
    <source>
        <dbReference type="SAM" id="MobiDB-lite"/>
    </source>
</evidence>
<proteinExistence type="inferred from homology"/>
<dbReference type="NCBIfam" id="TIGR00045">
    <property type="entry name" value="glycerate kinase"/>
    <property type="match status" value="1"/>
</dbReference>
<dbReference type="InterPro" id="IPR018193">
    <property type="entry name" value="Glyc_kinase_flavodox-like_fold"/>
</dbReference>
<evidence type="ECO:0000256" key="2">
    <source>
        <dbReference type="ARBA" id="ARBA00022679"/>
    </source>
</evidence>
<gene>
    <name evidence="5" type="ORF">DI536_02400</name>
</gene>
<name>A0A2W5TSW1_9BACT</name>
<keyword evidence="3 5" id="KW-0418">Kinase</keyword>
<reference evidence="5 6" key="1">
    <citation type="submission" date="2017-08" db="EMBL/GenBank/DDBJ databases">
        <title>Infants hospitalized years apart are colonized by the same room-sourced microbial strains.</title>
        <authorList>
            <person name="Brooks B."/>
            <person name="Olm M.R."/>
            <person name="Firek B.A."/>
            <person name="Baker R."/>
            <person name="Thomas B.C."/>
            <person name="Morowitz M.J."/>
            <person name="Banfield J.F."/>
        </authorList>
    </citation>
    <scope>NUCLEOTIDE SEQUENCE [LARGE SCALE GENOMIC DNA]</scope>
    <source>
        <strain evidence="5">S2_003_000_R2_14</strain>
    </source>
</reference>
<sequence length="394" mass="42056">MASLLVKSERSRSSRTSSTDSSCLQGLEVQPVSTTAAMRVVRMVAASCHRRRHVPTGVPLGFGHRYEWGMRVLIAPQEFKGTLTASEAARELSRRFEGHELELFPLADGGPGTLDLVSSRVAGAQLRESEVQDPLGRVVTARWCELNGGEVALIESAEAAGLWRVAPSDRDAMKASTFGVGQLIHAALHAGCSRVVVTVGGSATTDGGVGAAQALGVRFDDEAIDLRGRAHRLARVQLEVWTDVRNPLLGADGAARVYAKQKGASDEQIERLELRLAKLARLHGGDSHTRPGAGAAGGLAWGLEAFCGASLAPGFLRLAELTRLEDAIRAADLIVTGEGRLDAQSTFEKGPWALAQLARRHGKRVVAVVGENALDEATWSQRFDEVTLLTTSTY</sequence>
<feature type="region of interest" description="Disordered" evidence="4">
    <location>
        <begin position="1"/>
        <end position="24"/>
    </location>
</feature>
<dbReference type="Proteomes" id="UP000249061">
    <property type="component" value="Unassembled WGS sequence"/>
</dbReference>
<dbReference type="PANTHER" id="PTHR21599">
    <property type="entry name" value="GLYCERATE KINASE"/>
    <property type="match status" value="1"/>
</dbReference>
<dbReference type="Gene3D" id="3.90.1510.10">
    <property type="entry name" value="Glycerate kinase, domain 2"/>
    <property type="match status" value="1"/>
</dbReference>
<dbReference type="PANTHER" id="PTHR21599:SF0">
    <property type="entry name" value="GLYCERATE KINASE"/>
    <property type="match status" value="1"/>
</dbReference>
<comment type="similarity">
    <text evidence="1">Belongs to the glycerate kinase type-1 family.</text>
</comment>